<gene>
    <name evidence="1" type="ORF">SDJN03_05820</name>
</gene>
<protein>
    <submittedName>
        <fullName evidence="1">Uncharacterized protein</fullName>
    </submittedName>
</protein>
<dbReference type="Proteomes" id="UP000685013">
    <property type="component" value="Chromosome 4"/>
</dbReference>
<name>A0AAV6NRM9_9ROSI</name>
<sequence length="93" mass="10759">MVDSVLKSHVLIEWLTSSAFQMIESRRPPLEVEALICARFSIKENSSKFQVHGLFFVWDTTPFLELYSHPSGDSSTVLLNLVLNYNYCYRLTQ</sequence>
<dbReference type="AlphaFoldDB" id="A0AAV6NRM9"/>
<comment type="caution">
    <text evidence="1">The sequence shown here is derived from an EMBL/GenBank/DDBJ whole genome shotgun (WGS) entry which is preliminary data.</text>
</comment>
<proteinExistence type="predicted"/>
<keyword evidence="2" id="KW-1185">Reference proteome</keyword>
<accession>A0AAV6NRM9</accession>
<evidence type="ECO:0000313" key="2">
    <source>
        <dbReference type="Proteomes" id="UP000685013"/>
    </source>
</evidence>
<dbReference type="EMBL" id="JAGKQH010000004">
    <property type="protein sequence ID" value="KAG6600587.1"/>
    <property type="molecule type" value="Genomic_DNA"/>
</dbReference>
<organism evidence="1 2">
    <name type="scientific">Cucurbita argyrosperma subsp. sororia</name>
    <dbReference type="NCBI Taxonomy" id="37648"/>
    <lineage>
        <taxon>Eukaryota</taxon>
        <taxon>Viridiplantae</taxon>
        <taxon>Streptophyta</taxon>
        <taxon>Embryophyta</taxon>
        <taxon>Tracheophyta</taxon>
        <taxon>Spermatophyta</taxon>
        <taxon>Magnoliopsida</taxon>
        <taxon>eudicotyledons</taxon>
        <taxon>Gunneridae</taxon>
        <taxon>Pentapetalae</taxon>
        <taxon>rosids</taxon>
        <taxon>fabids</taxon>
        <taxon>Cucurbitales</taxon>
        <taxon>Cucurbitaceae</taxon>
        <taxon>Cucurbiteae</taxon>
        <taxon>Cucurbita</taxon>
    </lineage>
</organism>
<evidence type="ECO:0000313" key="1">
    <source>
        <dbReference type="EMBL" id="KAG6600587.1"/>
    </source>
</evidence>
<reference evidence="1 2" key="1">
    <citation type="journal article" date="2021" name="Hortic Res">
        <title>The domestication of Cucurbita argyrosperma as revealed by the genome of its wild relative.</title>
        <authorList>
            <person name="Barrera-Redondo J."/>
            <person name="Sanchez-de la Vega G."/>
            <person name="Aguirre-Liguori J.A."/>
            <person name="Castellanos-Morales G."/>
            <person name="Gutierrez-Guerrero Y.T."/>
            <person name="Aguirre-Dugua X."/>
            <person name="Aguirre-Planter E."/>
            <person name="Tenaillon M.I."/>
            <person name="Lira-Saade R."/>
            <person name="Eguiarte L.E."/>
        </authorList>
    </citation>
    <scope>NUCLEOTIDE SEQUENCE [LARGE SCALE GENOMIC DNA]</scope>
    <source>
        <strain evidence="1">JBR-2021</strain>
    </source>
</reference>
<feature type="non-terminal residue" evidence="1">
    <location>
        <position position="1"/>
    </location>
</feature>